<gene>
    <name evidence="2" type="ORF">J2Z32_001799</name>
</gene>
<reference evidence="2 3" key="1">
    <citation type="submission" date="2021-03" db="EMBL/GenBank/DDBJ databases">
        <title>Genomic Encyclopedia of Type Strains, Phase IV (KMG-IV): sequencing the most valuable type-strain genomes for metagenomic binning, comparative biology and taxonomic classification.</title>
        <authorList>
            <person name="Goeker M."/>
        </authorList>
    </citation>
    <scope>NUCLEOTIDE SEQUENCE [LARGE SCALE GENOMIC DNA]</scope>
    <source>
        <strain evidence="2 3">DSM 14349</strain>
    </source>
</reference>
<name>A0ABS4FRG8_9BACL</name>
<feature type="transmembrane region" description="Helical" evidence="1">
    <location>
        <begin position="20"/>
        <end position="42"/>
    </location>
</feature>
<comment type="caution">
    <text evidence="2">The sequence shown here is derived from an EMBL/GenBank/DDBJ whole genome shotgun (WGS) entry which is preliminary data.</text>
</comment>
<keyword evidence="1" id="KW-0812">Transmembrane</keyword>
<evidence type="ECO:0008006" key="4">
    <source>
        <dbReference type="Google" id="ProtNLM"/>
    </source>
</evidence>
<dbReference type="EMBL" id="JAGGKG010000007">
    <property type="protein sequence ID" value="MBP1905171.1"/>
    <property type="molecule type" value="Genomic_DNA"/>
</dbReference>
<accession>A0ABS4FRG8</accession>
<protein>
    <recommendedName>
        <fullName evidence="4">6-aminohexanoate hydrolase</fullName>
    </recommendedName>
</protein>
<keyword evidence="1" id="KW-1133">Transmembrane helix</keyword>
<organism evidence="2 3">
    <name type="scientific">Paenibacillus turicensis</name>
    <dbReference type="NCBI Taxonomy" id="160487"/>
    <lineage>
        <taxon>Bacteria</taxon>
        <taxon>Bacillati</taxon>
        <taxon>Bacillota</taxon>
        <taxon>Bacilli</taxon>
        <taxon>Bacillales</taxon>
        <taxon>Paenibacillaceae</taxon>
        <taxon>Paenibacillus</taxon>
    </lineage>
</organism>
<evidence type="ECO:0000313" key="2">
    <source>
        <dbReference type="EMBL" id="MBP1905171.1"/>
    </source>
</evidence>
<evidence type="ECO:0000313" key="3">
    <source>
        <dbReference type="Proteomes" id="UP001519272"/>
    </source>
</evidence>
<sequence length="112" mass="13182">MIIMIDVLNRWMSESTQNFNIIVGLTMALYVGSLTVLLYIVNKFGKPDERTNAIYLKIISCMFSTQLIMSTVFITFVDRDIQYFRQFYILFQAVVFLVGAIYAFRLYKKDFK</sequence>
<keyword evidence="1" id="KW-0472">Membrane</keyword>
<keyword evidence="3" id="KW-1185">Reference proteome</keyword>
<proteinExistence type="predicted"/>
<dbReference type="Proteomes" id="UP001519272">
    <property type="component" value="Unassembled WGS sequence"/>
</dbReference>
<feature type="transmembrane region" description="Helical" evidence="1">
    <location>
        <begin position="83"/>
        <end position="104"/>
    </location>
</feature>
<feature type="transmembrane region" description="Helical" evidence="1">
    <location>
        <begin position="54"/>
        <end position="77"/>
    </location>
</feature>
<evidence type="ECO:0000256" key="1">
    <source>
        <dbReference type="SAM" id="Phobius"/>
    </source>
</evidence>